<dbReference type="EMBL" id="JAMXWF010000037">
    <property type="protein sequence ID" value="MDQ6411985.1"/>
    <property type="molecule type" value="Genomic_DNA"/>
</dbReference>
<reference evidence="3" key="1">
    <citation type="submission" date="2022-06" db="EMBL/GenBank/DDBJ databases">
        <title>PHB producers.</title>
        <authorList>
            <person name="Besaury L."/>
        </authorList>
    </citation>
    <scope>NUCLEOTIDE SEQUENCE</scope>
    <source>
        <strain evidence="3 4">SEWS6</strain>
    </source>
</reference>
<dbReference type="SUPFAM" id="SSF51206">
    <property type="entry name" value="cAMP-binding domain-like"/>
    <property type="match status" value="1"/>
</dbReference>
<evidence type="ECO:0000313" key="5">
    <source>
        <dbReference type="Proteomes" id="UP001242288"/>
    </source>
</evidence>
<evidence type="ECO:0000259" key="1">
    <source>
        <dbReference type="PROSITE" id="PS50042"/>
    </source>
</evidence>
<dbReference type="EMBL" id="JAPKHW010000037">
    <property type="protein sequence ID" value="MCX4150167.1"/>
    <property type="molecule type" value="Genomic_DNA"/>
</dbReference>
<organism evidence="3 5">
    <name type="scientific">Paraburkholderia madseniana</name>
    <dbReference type="NCBI Taxonomy" id="2599607"/>
    <lineage>
        <taxon>Bacteria</taxon>
        <taxon>Pseudomonadati</taxon>
        <taxon>Pseudomonadota</taxon>
        <taxon>Betaproteobacteria</taxon>
        <taxon>Burkholderiales</taxon>
        <taxon>Burkholderiaceae</taxon>
        <taxon>Paraburkholderia</taxon>
    </lineage>
</organism>
<dbReference type="InterPro" id="IPR018490">
    <property type="entry name" value="cNMP-bd_dom_sf"/>
</dbReference>
<proteinExistence type="predicted"/>
<dbReference type="InterPro" id="IPR000595">
    <property type="entry name" value="cNMP-bd_dom"/>
</dbReference>
<evidence type="ECO:0000313" key="4">
    <source>
        <dbReference type="Proteomes" id="UP001209412"/>
    </source>
</evidence>
<protein>
    <submittedName>
        <fullName evidence="3">Cyclic nucleotide-binding domain-containing protein</fullName>
    </submittedName>
</protein>
<comment type="caution">
    <text evidence="3">The sequence shown here is derived from an EMBL/GenBank/DDBJ whole genome shotgun (WGS) entry which is preliminary data.</text>
</comment>
<sequence length="252" mass="26680">MRIDDPDPVVGTGCGEVRAGSLGSIPVVGRERTMIELDKLCRVPVFADLPPERLQWLCDNLTGFTVGAGDVLLEEGEISSSLFFLLDGEVTATRRAEGHLPSERFVAPEILGTPCMIASIPYPATLRAATDCRLALLPEAAFRDLFTSCDPFNRVINRWMIDWLTTLEAAGRNREKLDALGKLAAGLAHELNNPASVVTRALDHLLAGLAALEHSALALGASAVPRDAVEALRALAGSNGSQACAGAAGSLR</sequence>
<dbReference type="InterPro" id="IPR014710">
    <property type="entry name" value="RmlC-like_jellyroll"/>
</dbReference>
<dbReference type="SUPFAM" id="SSF47384">
    <property type="entry name" value="Homodimeric domain of signal transducing histidine kinase"/>
    <property type="match status" value="1"/>
</dbReference>
<name>A0AAP5BK62_9BURK</name>
<dbReference type="Proteomes" id="UP001209412">
    <property type="component" value="Unassembled WGS sequence"/>
</dbReference>
<dbReference type="InterPro" id="IPR036097">
    <property type="entry name" value="HisK_dim/P_sf"/>
</dbReference>
<dbReference type="CDD" id="cd00038">
    <property type="entry name" value="CAP_ED"/>
    <property type="match status" value="1"/>
</dbReference>
<dbReference type="Pfam" id="PF00027">
    <property type="entry name" value="cNMP_binding"/>
    <property type="match status" value="1"/>
</dbReference>
<dbReference type="GO" id="GO:0000155">
    <property type="term" value="F:phosphorelay sensor kinase activity"/>
    <property type="evidence" value="ECO:0007669"/>
    <property type="project" value="InterPro"/>
</dbReference>
<dbReference type="Gene3D" id="1.10.287.130">
    <property type="match status" value="1"/>
</dbReference>
<gene>
    <name evidence="3" type="ORF">NIE36_33130</name>
    <name evidence="2" type="ORF">OSB80_33200</name>
</gene>
<dbReference type="Gene3D" id="2.60.120.10">
    <property type="entry name" value="Jelly Rolls"/>
    <property type="match status" value="1"/>
</dbReference>
<feature type="domain" description="Cyclic nucleotide-binding" evidence="1">
    <location>
        <begin position="45"/>
        <end position="146"/>
    </location>
</feature>
<keyword evidence="4" id="KW-1185">Reference proteome</keyword>
<dbReference type="SMART" id="SM00100">
    <property type="entry name" value="cNMP"/>
    <property type="match status" value="1"/>
</dbReference>
<dbReference type="Proteomes" id="UP001242288">
    <property type="component" value="Unassembled WGS sequence"/>
</dbReference>
<accession>A0AAP5BK62</accession>
<dbReference type="PROSITE" id="PS50042">
    <property type="entry name" value="CNMP_BINDING_3"/>
    <property type="match status" value="1"/>
</dbReference>
<dbReference type="AlphaFoldDB" id="A0AAP5BK62"/>
<evidence type="ECO:0000313" key="2">
    <source>
        <dbReference type="EMBL" id="MCX4150167.1"/>
    </source>
</evidence>
<evidence type="ECO:0000313" key="3">
    <source>
        <dbReference type="EMBL" id="MDQ6411985.1"/>
    </source>
</evidence>